<dbReference type="AlphaFoldDB" id="A0A650GCR7"/>
<keyword evidence="1" id="KW-0812">Transmembrane</keyword>
<protein>
    <submittedName>
        <fullName evidence="2">Uncharacterized protein</fullName>
    </submittedName>
</protein>
<dbReference type="Proteomes" id="UP000271708">
    <property type="component" value="Chromosome"/>
</dbReference>
<dbReference type="EMBL" id="CP044548">
    <property type="protein sequence ID" value="QGX08238.1"/>
    <property type="molecule type" value="Genomic_DNA"/>
</dbReference>
<dbReference type="InterPro" id="IPR056964">
    <property type="entry name" value="Phage_holin"/>
</dbReference>
<feature type="transmembrane region" description="Helical" evidence="1">
    <location>
        <begin position="75"/>
        <end position="93"/>
    </location>
</feature>
<feature type="transmembrane region" description="Helical" evidence="1">
    <location>
        <begin position="12"/>
        <end position="31"/>
    </location>
</feature>
<dbReference type="KEGG" id="jme:EEW87_16330"/>
<dbReference type="Pfam" id="PF23778">
    <property type="entry name" value="Phage_holin_2"/>
    <property type="match status" value="1"/>
</dbReference>
<keyword evidence="1" id="KW-1133">Transmembrane helix</keyword>
<accession>A0A650GCR7</accession>
<gene>
    <name evidence="2" type="ORF">EEW87_16330</name>
</gene>
<dbReference type="RefSeq" id="WP_123091072.1">
    <property type="nucleotide sequence ID" value="NZ_CP044548.2"/>
</dbReference>
<proteinExistence type="predicted"/>
<name>A0A650GCR7_9MICO</name>
<keyword evidence="1" id="KW-0472">Membrane</keyword>
<reference evidence="2 3" key="1">
    <citation type="submission" date="2019-09" db="EMBL/GenBank/DDBJ databases">
        <title>Complete Genome Sequence of Janibacter melonis M714 with both human health impact and industrial applications.</title>
        <authorList>
            <person name="Jin M."/>
            <person name="Zhao Q.R."/>
        </authorList>
    </citation>
    <scope>NUCLEOTIDE SEQUENCE [LARGE SCALE GENOMIC DNA]</scope>
    <source>
        <strain evidence="2 3">M714</strain>
    </source>
</reference>
<sequence length="115" mass="12447">MSDHAQNLLEAVTALALLSVSVFVAVYAYRARSSWWRDPLGRMLMLGGAAMTLLVGVGSARRIDSRIDSVDLTDWLTYGSIVAYLAVAVVWAYKTVTVWRETEPPEDDGPAGGTG</sequence>
<evidence type="ECO:0000313" key="3">
    <source>
        <dbReference type="Proteomes" id="UP000271708"/>
    </source>
</evidence>
<evidence type="ECO:0000313" key="2">
    <source>
        <dbReference type="EMBL" id="QGX08238.1"/>
    </source>
</evidence>
<dbReference type="GeneID" id="59160349"/>
<organism evidence="2 3">
    <name type="scientific">Janibacter melonis</name>
    <dbReference type="NCBI Taxonomy" id="262209"/>
    <lineage>
        <taxon>Bacteria</taxon>
        <taxon>Bacillati</taxon>
        <taxon>Actinomycetota</taxon>
        <taxon>Actinomycetes</taxon>
        <taxon>Micrococcales</taxon>
        <taxon>Intrasporangiaceae</taxon>
        <taxon>Janibacter</taxon>
    </lineage>
</organism>
<evidence type="ECO:0000256" key="1">
    <source>
        <dbReference type="SAM" id="Phobius"/>
    </source>
</evidence>
<feature type="transmembrane region" description="Helical" evidence="1">
    <location>
        <begin position="43"/>
        <end position="63"/>
    </location>
</feature>